<gene>
    <name evidence="1" type="ORF">ACFFRN_11075</name>
</gene>
<dbReference type="RefSeq" id="WP_346118808.1">
    <property type="nucleotide sequence ID" value="NZ_BAAAXC010000006.1"/>
</dbReference>
<dbReference type="Proteomes" id="UP001589646">
    <property type="component" value="Unassembled WGS sequence"/>
</dbReference>
<name>A0ABV5PVP8_9ACTN</name>
<dbReference type="SUPFAM" id="SSF53850">
    <property type="entry name" value="Periplasmic binding protein-like II"/>
    <property type="match status" value="1"/>
</dbReference>
<organism evidence="1 2">
    <name type="scientific">Nonomuraea roseola</name>
    <dbReference type="NCBI Taxonomy" id="46179"/>
    <lineage>
        <taxon>Bacteria</taxon>
        <taxon>Bacillati</taxon>
        <taxon>Actinomycetota</taxon>
        <taxon>Actinomycetes</taxon>
        <taxon>Streptosporangiales</taxon>
        <taxon>Streptosporangiaceae</taxon>
        <taxon>Nonomuraea</taxon>
    </lineage>
</organism>
<reference evidence="1 2" key="1">
    <citation type="submission" date="2024-09" db="EMBL/GenBank/DDBJ databases">
        <authorList>
            <person name="Sun Q."/>
            <person name="Mori K."/>
        </authorList>
    </citation>
    <scope>NUCLEOTIDE SEQUENCE [LARGE SCALE GENOMIC DNA]</scope>
    <source>
        <strain evidence="1 2">JCM 3323</strain>
    </source>
</reference>
<proteinExistence type="predicted"/>
<sequence length="113" mass="12236">MLYAVPFDAHPMVQYSNTDLAEKAGLLGADGRLAPTEGEEGVCDPNTDYGASVAAFQNGQAAFLRNGDWETTTFKLAKTPFSMARFPAVRFVVFVLFQRHIIRGVAHTGLAGQ</sequence>
<evidence type="ECO:0000313" key="1">
    <source>
        <dbReference type="EMBL" id="MFB9527154.1"/>
    </source>
</evidence>
<dbReference type="Gene3D" id="3.40.190.10">
    <property type="entry name" value="Periplasmic binding protein-like II"/>
    <property type="match status" value="1"/>
</dbReference>
<evidence type="ECO:0008006" key="3">
    <source>
        <dbReference type="Google" id="ProtNLM"/>
    </source>
</evidence>
<evidence type="ECO:0000313" key="2">
    <source>
        <dbReference type="Proteomes" id="UP001589646"/>
    </source>
</evidence>
<accession>A0ABV5PVP8</accession>
<protein>
    <recommendedName>
        <fullName evidence="3">Solute-binding protein family 5 domain-containing protein</fullName>
    </recommendedName>
</protein>
<keyword evidence="2" id="KW-1185">Reference proteome</keyword>
<comment type="caution">
    <text evidence="1">The sequence shown here is derived from an EMBL/GenBank/DDBJ whole genome shotgun (WGS) entry which is preliminary data.</text>
</comment>
<dbReference type="EMBL" id="JBHMCE010000003">
    <property type="protein sequence ID" value="MFB9527154.1"/>
    <property type="molecule type" value="Genomic_DNA"/>
</dbReference>